<accession>A0AAD9UFR1</accession>
<keyword evidence="2" id="KW-1185">Reference proteome</keyword>
<dbReference type="EMBL" id="JAODUO010000154">
    <property type="protein sequence ID" value="KAK2187787.1"/>
    <property type="molecule type" value="Genomic_DNA"/>
</dbReference>
<organism evidence="1 2">
    <name type="scientific">Ridgeia piscesae</name>
    <name type="common">Tubeworm</name>
    <dbReference type="NCBI Taxonomy" id="27915"/>
    <lineage>
        <taxon>Eukaryota</taxon>
        <taxon>Metazoa</taxon>
        <taxon>Spiralia</taxon>
        <taxon>Lophotrochozoa</taxon>
        <taxon>Annelida</taxon>
        <taxon>Polychaeta</taxon>
        <taxon>Sedentaria</taxon>
        <taxon>Canalipalpata</taxon>
        <taxon>Sabellida</taxon>
        <taxon>Siboglinidae</taxon>
        <taxon>Ridgeia</taxon>
    </lineage>
</organism>
<gene>
    <name evidence="1" type="ORF">NP493_154g03000</name>
</gene>
<reference evidence="1" key="1">
    <citation type="journal article" date="2023" name="Mol. Biol. Evol.">
        <title>Third-Generation Sequencing Reveals the Adaptive Role of the Epigenome in Three Deep-Sea Polychaetes.</title>
        <authorList>
            <person name="Perez M."/>
            <person name="Aroh O."/>
            <person name="Sun Y."/>
            <person name="Lan Y."/>
            <person name="Juniper S.K."/>
            <person name="Young C.R."/>
            <person name="Angers B."/>
            <person name="Qian P.Y."/>
        </authorList>
    </citation>
    <scope>NUCLEOTIDE SEQUENCE</scope>
    <source>
        <strain evidence="1">R07B-5</strain>
    </source>
</reference>
<protein>
    <submittedName>
        <fullName evidence="1">Uncharacterized protein</fullName>
    </submittedName>
</protein>
<comment type="caution">
    <text evidence="1">The sequence shown here is derived from an EMBL/GenBank/DDBJ whole genome shotgun (WGS) entry which is preliminary data.</text>
</comment>
<dbReference type="Proteomes" id="UP001209878">
    <property type="component" value="Unassembled WGS sequence"/>
</dbReference>
<evidence type="ECO:0000313" key="1">
    <source>
        <dbReference type="EMBL" id="KAK2187787.1"/>
    </source>
</evidence>
<dbReference type="AlphaFoldDB" id="A0AAD9UFR1"/>
<sequence length="102" mass="11491">MAVDFVRVRGVTHAGIATPPRSRSSGQDGRSSFEVVRCLTFLWHFKSFHLKWFNLMFHHKRSPLSASTATRPSLLSPSHSMKSQSISAQLQALGTLPRMQLR</sequence>
<name>A0AAD9UFR1_RIDPI</name>
<proteinExistence type="predicted"/>
<evidence type="ECO:0000313" key="2">
    <source>
        <dbReference type="Proteomes" id="UP001209878"/>
    </source>
</evidence>